<feature type="non-terminal residue" evidence="13">
    <location>
        <position position="1"/>
    </location>
</feature>
<dbReference type="Pfam" id="PF00474">
    <property type="entry name" value="SSF"/>
    <property type="match status" value="1"/>
</dbReference>
<dbReference type="AlphaFoldDB" id="A0A8S4N8A3"/>
<keyword evidence="10" id="KW-0739">Sodium transport</keyword>
<evidence type="ECO:0000256" key="2">
    <source>
        <dbReference type="ARBA" id="ARBA00006434"/>
    </source>
</evidence>
<proteinExistence type="inferred from homology"/>
<feature type="transmembrane region" description="Helical" evidence="12">
    <location>
        <begin position="6"/>
        <end position="29"/>
    </location>
</feature>
<accession>A0A8S4N8A3</accession>
<feature type="transmembrane region" description="Helical" evidence="12">
    <location>
        <begin position="83"/>
        <end position="101"/>
    </location>
</feature>
<keyword evidence="9 12" id="KW-0472">Membrane</keyword>
<reference evidence="13" key="1">
    <citation type="submission" date="2022-03" db="EMBL/GenBank/DDBJ databases">
        <authorList>
            <person name="Martin C."/>
        </authorList>
    </citation>
    <scope>NUCLEOTIDE SEQUENCE</scope>
</reference>
<evidence type="ECO:0000256" key="1">
    <source>
        <dbReference type="ARBA" id="ARBA00004651"/>
    </source>
</evidence>
<evidence type="ECO:0000313" key="14">
    <source>
        <dbReference type="Proteomes" id="UP000749559"/>
    </source>
</evidence>
<evidence type="ECO:0000256" key="8">
    <source>
        <dbReference type="ARBA" id="ARBA00023065"/>
    </source>
</evidence>
<keyword evidence="4" id="KW-1003">Cell membrane</keyword>
<feature type="transmembrane region" description="Helical" evidence="12">
    <location>
        <begin position="36"/>
        <end position="57"/>
    </location>
</feature>
<name>A0A8S4N8A3_OWEFU</name>
<keyword evidence="14" id="KW-1185">Reference proteome</keyword>
<evidence type="ECO:0000256" key="9">
    <source>
        <dbReference type="ARBA" id="ARBA00023136"/>
    </source>
</evidence>
<dbReference type="GO" id="GO:0005886">
    <property type="term" value="C:plasma membrane"/>
    <property type="evidence" value="ECO:0007669"/>
    <property type="project" value="UniProtKB-SubCell"/>
</dbReference>
<dbReference type="InterPro" id="IPR051163">
    <property type="entry name" value="Sodium:Solute_Symporter_SSF"/>
</dbReference>
<evidence type="ECO:0008006" key="15">
    <source>
        <dbReference type="Google" id="ProtNLM"/>
    </source>
</evidence>
<sequence length="469" mass="51194">SEIPLWGTIVLNGVVCMLYTTVGGIKGVLWADTLQIGLMLSGCLAIIIKGSISIGGLDKAFEISDIHGRIEFDELNPDPRTRHSLWGMMFGIGLLYTAMFSSSQHFVQRYLTLDTKRKAQRVLYINMALYVVCVCIICMIGVVMFATYATCDPKKLGLVKQSDQMLGYLVMDLFGSMKGMAGLFIVTVTAAALSTMSSGQNALAAVYLEDVSKPIYKSVHKKSMTERFATNITKCFGAFFGIATIAVTFILAEAKDTITVIYFKLSGILGGPIFGMFTIGILFPCANTWIGPKNLPTDISGCTNTTKYSNTTTTTSEYAKIASLGNNGTTPAYLFNTSHLDVTNVTSDLGWKDESGVFYLYNVSYVWYTLIALIVTFAVGLPVSLVASSITAGKYKREDVDKRLYWPVYETIRHCLPECCRRKKSVGKVESVSTTVIIGNGSHRNDGSCPEAQCTDGTNNTGMTDFTQL</sequence>
<keyword evidence="7" id="KW-0915">Sodium</keyword>
<comment type="caution">
    <text evidence="13">The sequence shown here is derived from an EMBL/GenBank/DDBJ whole genome shotgun (WGS) entry which is preliminary data.</text>
</comment>
<dbReference type="GO" id="GO:0015293">
    <property type="term" value="F:symporter activity"/>
    <property type="evidence" value="ECO:0007669"/>
    <property type="project" value="TreeGrafter"/>
</dbReference>
<keyword evidence="8" id="KW-0406">Ion transport</keyword>
<evidence type="ECO:0000256" key="10">
    <source>
        <dbReference type="ARBA" id="ARBA00023201"/>
    </source>
</evidence>
<evidence type="ECO:0000256" key="7">
    <source>
        <dbReference type="ARBA" id="ARBA00023053"/>
    </source>
</evidence>
<evidence type="ECO:0000256" key="6">
    <source>
        <dbReference type="ARBA" id="ARBA00022989"/>
    </source>
</evidence>
<feature type="transmembrane region" description="Helical" evidence="12">
    <location>
        <begin position="231"/>
        <end position="252"/>
    </location>
</feature>
<dbReference type="PROSITE" id="PS50283">
    <property type="entry name" value="NA_SOLUT_SYMP_3"/>
    <property type="match status" value="1"/>
</dbReference>
<feature type="transmembrane region" description="Helical" evidence="12">
    <location>
        <begin position="365"/>
        <end position="387"/>
    </location>
</feature>
<dbReference type="PANTHER" id="PTHR42985:SF40">
    <property type="entry name" value="LD47995P-RELATED"/>
    <property type="match status" value="1"/>
</dbReference>
<dbReference type="GO" id="GO:0006814">
    <property type="term" value="P:sodium ion transport"/>
    <property type="evidence" value="ECO:0007669"/>
    <property type="project" value="UniProtKB-KW"/>
</dbReference>
<dbReference type="Proteomes" id="UP000749559">
    <property type="component" value="Unassembled WGS sequence"/>
</dbReference>
<dbReference type="InterPro" id="IPR001734">
    <property type="entry name" value="Na/solute_symporter"/>
</dbReference>
<dbReference type="OrthoDB" id="6132759at2759"/>
<evidence type="ECO:0000256" key="3">
    <source>
        <dbReference type="ARBA" id="ARBA00022448"/>
    </source>
</evidence>
<keyword evidence="5 12" id="KW-0812">Transmembrane</keyword>
<evidence type="ECO:0000256" key="4">
    <source>
        <dbReference type="ARBA" id="ARBA00022475"/>
    </source>
</evidence>
<protein>
    <recommendedName>
        <fullName evidence="15">Sodium-coupled monocarboxylate transporter 1</fullName>
    </recommendedName>
</protein>
<keyword evidence="3" id="KW-0813">Transport</keyword>
<keyword evidence="6 12" id="KW-1133">Transmembrane helix</keyword>
<dbReference type="EMBL" id="CAIIXF020000002">
    <property type="protein sequence ID" value="CAH1776726.1"/>
    <property type="molecule type" value="Genomic_DNA"/>
</dbReference>
<comment type="similarity">
    <text evidence="2 11">Belongs to the sodium:solute symporter (SSF) (TC 2.A.21) family.</text>
</comment>
<evidence type="ECO:0000256" key="12">
    <source>
        <dbReference type="SAM" id="Phobius"/>
    </source>
</evidence>
<dbReference type="Gene3D" id="1.20.1730.10">
    <property type="entry name" value="Sodium/glucose cotransporter"/>
    <property type="match status" value="1"/>
</dbReference>
<dbReference type="InterPro" id="IPR038377">
    <property type="entry name" value="Na/Glc_symporter_sf"/>
</dbReference>
<feature type="transmembrane region" description="Helical" evidence="12">
    <location>
        <begin position="168"/>
        <end position="193"/>
    </location>
</feature>
<comment type="subcellular location">
    <subcellularLocation>
        <location evidence="1">Cell membrane</location>
        <topology evidence="1">Multi-pass membrane protein</topology>
    </subcellularLocation>
</comment>
<gene>
    <name evidence="13" type="ORF">OFUS_LOCUS3875</name>
</gene>
<dbReference type="PANTHER" id="PTHR42985">
    <property type="entry name" value="SODIUM-COUPLED MONOCARBOXYLATE TRANSPORTER"/>
    <property type="match status" value="1"/>
</dbReference>
<organism evidence="13 14">
    <name type="scientific">Owenia fusiformis</name>
    <name type="common">Polychaete worm</name>
    <dbReference type="NCBI Taxonomy" id="6347"/>
    <lineage>
        <taxon>Eukaryota</taxon>
        <taxon>Metazoa</taxon>
        <taxon>Spiralia</taxon>
        <taxon>Lophotrochozoa</taxon>
        <taxon>Annelida</taxon>
        <taxon>Polychaeta</taxon>
        <taxon>Sedentaria</taxon>
        <taxon>Canalipalpata</taxon>
        <taxon>Sabellida</taxon>
        <taxon>Oweniida</taxon>
        <taxon>Oweniidae</taxon>
        <taxon>Owenia</taxon>
    </lineage>
</organism>
<feature type="transmembrane region" description="Helical" evidence="12">
    <location>
        <begin position="122"/>
        <end position="148"/>
    </location>
</feature>
<evidence type="ECO:0000313" key="13">
    <source>
        <dbReference type="EMBL" id="CAH1776726.1"/>
    </source>
</evidence>
<evidence type="ECO:0000256" key="5">
    <source>
        <dbReference type="ARBA" id="ARBA00022692"/>
    </source>
</evidence>
<evidence type="ECO:0000256" key="11">
    <source>
        <dbReference type="RuleBase" id="RU362091"/>
    </source>
</evidence>